<dbReference type="EMBL" id="AP019799">
    <property type="protein sequence ID" value="BBL92110.1"/>
    <property type="molecule type" value="Genomic_DNA"/>
</dbReference>
<dbReference type="GO" id="GO:0046872">
    <property type="term" value="F:metal ion binding"/>
    <property type="evidence" value="ECO:0007669"/>
    <property type="project" value="UniProtKB-KW"/>
</dbReference>
<organism evidence="9 10">
    <name type="scientific">Vibrio rotiferianus</name>
    <dbReference type="NCBI Taxonomy" id="190895"/>
    <lineage>
        <taxon>Bacteria</taxon>
        <taxon>Pseudomonadati</taxon>
        <taxon>Pseudomonadota</taxon>
        <taxon>Gammaproteobacteria</taxon>
        <taxon>Vibrionales</taxon>
        <taxon>Vibrionaceae</taxon>
        <taxon>Vibrio</taxon>
    </lineage>
</organism>
<keyword evidence="1" id="KW-0813">Transport</keyword>
<dbReference type="GO" id="GO:0020037">
    <property type="term" value="F:heme binding"/>
    <property type="evidence" value="ECO:0007669"/>
    <property type="project" value="InterPro"/>
</dbReference>
<dbReference type="PROSITE" id="PS51007">
    <property type="entry name" value="CYTC"/>
    <property type="match status" value="1"/>
</dbReference>
<keyword evidence="3 6" id="KW-0479">Metal-binding</keyword>
<evidence type="ECO:0000256" key="4">
    <source>
        <dbReference type="ARBA" id="ARBA00022982"/>
    </source>
</evidence>
<protein>
    <recommendedName>
        <fullName evidence="8">Cytochrome c domain-containing protein</fullName>
    </recommendedName>
</protein>
<name>A0A510IIR0_9VIBR</name>
<feature type="chain" id="PRO_5021967080" description="Cytochrome c domain-containing protein" evidence="7">
    <location>
        <begin position="30"/>
        <end position="129"/>
    </location>
</feature>
<evidence type="ECO:0000256" key="1">
    <source>
        <dbReference type="ARBA" id="ARBA00022448"/>
    </source>
</evidence>
<keyword evidence="7" id="KW-0732">Signal</keyword>
<dbReference type="RefSeq" id="WP_138956121.1">
    <property type="nucleotide sequence ID" value="NZ_AP019799.1"/>
</dbReference>
<evidence type="ECO:0000256" key="5">
    <source>
        <dbReference type="ARBA" id="ARBA00023004"/>
    </source>
</evidence>
<feature type="domain" description="Cytochrome c" evidence="8">
    <location>
        <begin position="29"/>
        <end position="117"/>
    </location>
</feature>
<keyword evidence="5 6" id="KW-0408">Iron</keyword>
<evidence type="ECO:0000256" key="6">
    <source>
        <dbReference type="PROSITE-ProRule" id="PRU00433"/>
    </source>
</evidence>
<dbReference type="SUPFAM" id="SSF46626">
    <property type="entry name" value="Cytochrome c"/>
    <property type="match status" value="1"/>
</dbReference>
<dbReference type="Proteomes" id="UP000315115">
    <property type="component" value="Chromosome 2"/>
</dbReference>
<evidence type="ECO:0000259" key="8">
    <source>
        <dbReference type="PROSITE" id="PS51007"/>
    </source>
</evidence>
<dbReference type="InterPro" id="IPR050597">
    <property type="entry name" value="Cytochrome_c_Oxidase_Subunit"/>
</dbReference>
<dbReference type="InterPro" id="IPR036909">
    <property type="entry name" value="Cyt_c-like_dom_sf"/>
</dbReference>
<sequence length="129" mass="14352">MRLKNTHFMSTGIKAAFLATMCFSPFTFASDAKVDEQFEVGKEKAKVCMTCHGADGISTIDAYPNLRGQKKSYLISSLKDYKARERTSGLAVLMQQQADALSDQDIEDIAHYYSQLGNEHSPSDHEPQP</sequence>
<evidence type="ECO:0000313" key="9">
    <source>
        <dbReference type="EMBL" id="BBL92110.1"/>
    </source>
</evidence>
<evidence type="ECO:0000256" key="7">
    <source>
        <dbReference type="SAM" id="SignalP"/>
    </source>
</evidence>
<dbReference type="Pfam" id="PF00034">
    <property type="entry name" value="Cytochrom_C"/>
    <property type="match status" value="1"/>
</dbReference>
<reference evidence="10" key="1">
    <citation type="submission" date="2019-07" db="EMBL/GenBank/DDBJ databases">
        <title>Complete Genome Sequences of Vibrion rotiferianus strain AM7.</title>
        <authorList>
            <person name="Miyazaki K."/>
            <person name="Wiseschart A."/>
            <person name="Pootanakit K."/>
            <person name="Ishimori K."/>
            <person name="Kitahara K."/>
        </authorList>
    </citation>
    <scope>NUCLEOTIDE SEQUENCE [LARGE SCALE GENOMIC DNA]</scope>
    <source>
        <strain evidence="10">AM7</strain>
    </source>
</reference>
<evidence type="ECO:0000256" key="3">
    <source>
        <dbReference type="ARBA" id="ARBA00022723"/>
    </source>
</evidence>
<evidence type="ECO:0000256" key="2">
    <source>
        <dbReference type="ARBA" id="ARBA00022617"/>
    </source>
</evidence>
<keyword evidence="4" id="KW-0249">Electron transport</keyword>
<dbReference type="InterPro" id="IPR009056">
    <property type="entry name" value="Cyt_c-like_dom"/>
</dbReference>
<proteinExistence type="predicted"/>
<dbReference type="Gene3D" id="1.10.760.10">
    <property type="entry name" value="Cytochrome c-like domain"/>
    <property type="match status" value="1"/>
</dbReference>
<evidence type="ECO:0000313" key="10">
    <source>
        <dbReference type="Proteomes" id="UP000315115"/>
    </source>
</evidence>
<dbReference type="PANTHER" id="PTHR33751:SF9">
    <property type="entry name" value="CYTOCHROME C4"/>
    <property type="match status" value="1"/>
</dbReference>
<dbReference type="GO" id="GO:0009055">
    <property type="term" value="F:electron transfer activity"/>
    <property type="evidence" value="ECO:0007669"/>
    <property type="project" value="InterPro"/>
</dbReference>
<feature type="signal peptide" evidence="7">
    <location>
        <begin position="1"/>
        <end position="29"/>
    </location>
</feature>
<dbReference type="PANTHER" id="PTHR33751">
    <property type="entry name" value="CBB3-TYPE CYTOCHROME C OXIDASE SUBUNIT FIXP"/>
    <property type="match status" value="1"/>
</dbReference>
<dbReference type="AlphaFoldDB" id="A0A510IIR0"/>
<accession>A0A510IIR0</accession>
<keyword evidence="2 6" id="KW-0349">Heme</keyword>
<gene>
    <name evidence="9" type="ORF">VroAM7_47630</name>
</gene>